<evidence type="ECO:0000313" key="3">
    <source>
        <dbReference type="Proteomes" id="UP001216390"/>
    </source>
</evidence>
<dbReference type="RefSeq" id="WP_272734611.1">
    <property type="nucleotide sequence ID" value="NZ_CP116942.1"/>
</dbReference>
<proteinExistence type="predicted"/>
<keyword evidence="1" id="KW-0472">Membrane</keyword>
<protein>
    <submittedName>
        <fullName evidence="2">Uncharacterized protein</fullName>
    </submittedName>
</protein>
<dbReference type="EMBL" id="CP116942">
    <property type="protein sequence ID" value="WCO65086.1"/>
    <property type="molecule type" value="Genomic_DNA"/>
</dbReference>
<keyword evidence="1" id="KW-0812">Transmembrane</keyword>
<keyword evidence="1" id="KW-1133">Transmembrane helix</keyword>
<feature type="transmembrane region" description="Helical" evidence="1">
    <location>
        <begin position="14"/>
        <end position="36"/>
    </location>
</feature>
<gene>
    <name evidence="2" type="ORF">PO878_11310</name>
</gene>
<feature type="transmembrane region" description="Helical" evidence="1">
    <location>
        <begin position="56"/>
        <end position="79"/>
    </location>
</feature>
<keyword evidence="3" id="KW-1185">Reference proteome</keyword>
<sequence length="103" mass="11059">MLLGSAEEVSAGDLAGVVALTVLACVPLALTLWAFLDAARRPRWVWALSRHAQVPWMAAVAAGVLLTVLGLGISLWYLLRVRPDLAAVESGRLEGRDRRRGGD</sequence>
<evidence type="ECO:0000313" key="2">
    <source>
        <dbReference type="EMBL" id="WCO65086.1"/>
    </source>
</evidence>
<name>A0AAE9Y4Q5_9ACTN</name>
<dbReference type="AlphaFoldDB" id="A0AAE9Y4Q5"/>
<dbReference type="KEGG" id="ima:PO878_11310"/>
<evidence type="ECO:0000256" key="1">
    <source>
        <dbReference type="SAM" id="Phobius"/>
    </source>
</evidence>
<accession>A0AAE9Y4Q5</accession>
<dbReference type="Proteomes" id="UP001216390">
    <property type="component" value="Chromosome"/>
</dbReference>
<reference evidence="2" key="1">
    <citation type="submission" date="2023-01" db="EMBL/GenBank/DDBJ databases">
        <title>The diversity of Class Acidimicrobiia in South China Sea sediment environments and the proposal of Iamia marina sp. nov., a novel species of the genus Iamia.</title>
        <authorList>
            <person name="He Y."/>
            <person name="Tian X."/>
        </authorList>
    </citation>
    <scope>NUCLEOTIDE SEQUENCE</scope>
    <source>
        <strain evidence="2">DSM 19957</strain>
    </source>
</reference>
<organism evidence="2 3">
    <name type="scientific">Iamia majanohamensis</name>
    <dbReference type="NCBI Taxonomy" id="467976"/>
    <lineage>
        <taxon>Bacteria</taxon>
        <taxon>Bacillati</taxon>
        <taxon>Actinomycetota</taxon>
        <taxon>Acidimicrobiia</taxon>
        <taxon>Acidimicrobiales</taxon>
        <taxon>Iamiaceae</taxon>
        <taxon>Iamia</taxon>
    </lineage>
</organism>